<feature type="chain" id="PRO_5043179843" description="Peptidase A1 domain-containing protein" evidence="3">
    <location>
        <begin position="26"/>
        <end position="488"/>
    </location>
</feature>
<keyword evidence="3" id="KW-0732">Signal</keyword>
<evidence type="ECO:0000256" key="1">
    <source>
        <dbReference type="ARBA" id="ARBA00007447"/>
    </source>
</evidence>
<feature type="signal peptide" evidence="3">
    <location>
        <begin position="1"/>
        <end position="25"/>
    </location>
</feature>
<dbReference type="Gramene" id="TraesMAC7A03G03870150.1">
    <property type="protein sequence ID" value="TraesMAC7A03G03870150.1"/>
    <property type="gene ID" value="TraesMAC7A03G03870150"/>
</dbReference>
<dbReference type="InterPro" id="IPR032799">
    <property type="entry name" value="TAXi_C"/>
</dbReference>
<dbReference type="PROSITE" id="PS51767">
    <property type="entry name" value="PEPTIDASE_A1"/>
    <property type="match status" value="1"/>
</dbReference>
<evidence type="ECO:0000313" key="5">
    <source>
        <dbReference type="EnsemblPlants" id="TraesCS7A02G203300.1"/>
    </source>
</evidence>
<organism evidence="5">
    <name type="scientific">Triticum aestivum</name>
    <name type="common">Wheat</name>
    <dbReference type="NCBI Taxonomy" id="4565"/>
    <lineage>
        <taxon>Eukaryota</taxon>
        <taxon>Viridiplantae</taxon>
        <taxon>Streptophyta</taxon>
        <taxon>Embryophyta</taxon>
        <taxon>Tracheophyta</taxon>
        <taxon>Spermatophyta</taxon>
        <taxon>Magnoliopsida</taxon>
        <taxon>Liliopsida</taxon>
        <taxon>Poales</taxon>
        <taxon>Poaceae</taxon>
        <taxon>BOP clade</taxon>
        <taxon>Pooideae</taxon>
        <taxon>Triticodae</taxon>
        <taxon>Triticeae</taxon>
        <taxon>Triticinae</taxon>
        <taxon>Triticum</taxon>
    </lineage>
</organism>
<dbReference type="PANTHER" id="PTHR13683">
    <property type="entry name" value="ASPARTYL PROTEASES"/>
    <property type="match status" value="1"/>
</dbReference>
<name>A0A3B6RCA2_WHEAT</name>
<protein>
    <recommendedName>
        <fullName evidence="4">Peptidase A1 domain-containing protein</fullName>
    </recommendedName>
</protein>
<feature type="region of interest" description="Disordered" evidence="2">
    <location>
        <begin position="74"/>
        <end position="94"/>
    </location>
</feature>
<evidence type="ECO:0000259" key="4">
    <source>
        <dbReference type="PROSITE" id="PS51767"/>
    </source>
</evidence>
<dbReference type="EnsemblPlants" id="TraesCS7A02G203300.1">
    <property type="protein sequence ID" value="TraesCS7A02G203300.1"/>
    <property type="gene ID" value="TraesCS7A02G203300"/>
</dbReference>
<evidence type="ECO:0000256" key="3">
    <source>
        <dbReference type="SAM" id="SignalP"/>
    </source>
</evidence>
<dbReference type="Gramene" id="TraesWEE_scaffold_161709_01G000200.1">
    <property type="protein sequence ID" value="TraesWEE_scaffold_161709_01G000200.1"/>
    <property type="gene ID" value="TraesWEE_scaffold_161709_01G000200"/>
</dbReference>
<dbReference type="STRING" id="4565.A0A3B6RCA2"/>
<dbReference type="Gramene" id="TraesLAC7A03G03821820.1">
    <property type="protein sequence ID" value="TraesLAC7A03G03821820.1"/>
    <property type="gene ID" value="TraesLAC7A03G03821820"/>
</dbReference>
<dbReference type="Gramene" id="TraesJAG7A03G03850440.1">
    <property type="protein sequence ID" value="TraesJAG7A03G03850440.1"/>
    <property type="gene ID" value="TraesJAG7A03G03850440"/>
</dbReference>
<evidence type="ECO:0000313" key="6">
    <source>
        <dbReference type="Proteomes" id="UP000019116"/>
    </source>
</evidence>
<reference evidence="5" key="1">
    <citation type="submission" date="2018-08" db="EMBL/GenBank/DDBJ databases">
        <authorList>
            <person name="Rossello M."/>
        </authorList>
    </citation>
    <scope>NUCLEOTIDE SEQUENCE [LARGE SCALE GENOMIC DNA]</scope>
    <source>
        <strain evidence="5">cv. Chinese Spring</strain>
    </source>
</reference>
<keyword evidence="6" id="KW-1185">Reference proteome</keyword>
<dbReference type="OrthoDB" id="2747330at2759"/>
<dbReference type="GO" id="GO:0006508">
    <property type="term" value="P:proteolysis"/>
    <property type="evidence" value="ECO:0007669"/>
    <property type="project" value="InterPro"/>
</dbReference>
<dbReference type="Gramene" id="TraesCS7A03G0476200.1">
    <property type="protein sequence ID" value="TraesCS7A03G0476200.1.CDS"/>
    <property type="gene ID" value="TraesCS7A03G0476200"/>
</dbReference>
<dbReference type="Gramene" id="TraesLDM7A03G03878460.1">
    <property type="protein sequence ID" value="TraesLDM7A03G03878460.1"/>
    <property type="gene ID" value="TraesLDM7A03G03878460"/>
</dbReference>
<dbReference type="Gramene" id="TraesJUL7A03G03904370.1">
    <property type="protein sequence ID" value="TraesJUL7A03G03904370.1"/>
    <property type="gene ID" value="TraesJUL7A03G03904370"/>
</dbReference>
<reference evidence="5" key="2">
    <citation type="submission" date="2018-10" db="UniProtKB">
        <authorList>
            <consortium name="EnsemblPlants"/>
        </authorList>
    </citation>
    <scope>IDENTIFICATION</scope>
</reference>
<sequence length="488" mass="50767">MTRGRGVSSLLLCCLLLLAPHLGSSFHTSHTRAGKLLAVRSADGASPTTFCSDIPSGDGGGGIAGRLPVVHRQNPCSPHGGAKRQGKPSESESAADVLRRDALGLRSLYGDSGSASDVTIPSTGSPLVAYPGASEYHVVVGYGTPLQRLAVGFDTASTGVSLLACKPCAADGAPCDKAFDQSRSSTLAQIPCNSLDCPLSACSGPSCTFSVSKNDTVVLNGTVVTDTLALSGSTTMQGFRFACLETGYAGSSRTVDDTPSGVLDLSRDVHSLASRAPFSPDTVAFSYCLPPDTTSHGFLSIAAARPELSGRFVCYATLRTNPNRPNLYLVQLTAISVGGKDIPVPAAGLAGDSLIALRTTFTYLRPDVYAALRDAFVGQMGRYRHRRAPPVGELDTCYDFAGLRSVLLPAIALQFDGGASMYLDIEHVFYLEERHNIFAVACLAFAAATAYPVGSEVPVAVIGTLAQAATEVAYDLHGGKVGFVRGSC</sequence>
<dbReference type="Gramene" id="TraesARI7A03G03840370.1">
    <property type="protein sequence ID" value="TraesARI7A03G03840370.1"/>
    <property type="gene ID" value="TraesARI7A03G03840370"/>
</dbReference>
<dbReference type="InterPro" id="IPR032861">
    <property type="entry name" value="TAXi_N"/>
</dbReference>
<dbReference type="Proteomes" id="UP000019116">
    <property type="component" value="Chromosome 7A"/>
</dbReference>
<comment type="similarity">
    <text evidence="1">Belongs to the peptidase A1 family.</text>
</comment>
<dbReference type="InterPro" id="IPR001461">
    <property type="entry name" value="Aspartic_peptidase_A1"/>
</dbReference>
<dbReference type="Pfam" id="PF14541">
    <property type="entry name" value="TAXi_C"/>
    <property type="match status" value="1"/>
</dbReference>
<dbReference type="SUPFAM" id="SSF50630">
    <property type="entry name" value="Acid proteases"/>
    <property type="match status" value="1"/>
</dbReference>
<dbReference type="Pfam" id="PF14543">
    <property type="entry name" value="TAXi_N"/>
    <property type="match status" value="1"/>
</dbReference>
<evidence type="ECO:0000256" key="2">
    <source>
        <dbReference type="SAM" id="MobiDB-lite"/>
    </source>
</evidence>
<feature type="domain" description="Peptidase A1" evidence="4">
    <location>
        <begin position="136"/>
        <end position="484"/>
    </location>
</feature>
<dbReference type="InterPro" id="IPR021109">
    <property type="entry name" value="Peptidase_aspartic_dom_sf"/>
</dbReference>
<dbReference type="OMA" id="ISTLRCK"/>
<dbReference type="Gramene" id="TraesSTA7A03G03864220.1">
    <property type="protein sequence ID" value="TraesSTA7A03G03864220.1"/>
    <property type="gene ID" value="TraesSTA7A03G03864220"/>
</dbReference>
<dbReference type="Gramene" id="TraesCAD_scaffold_062884_01G000100.1">
    <property type="protein sequence ID" value="TraesCAD_scaffold_062884_01G000100.1"/>
    <property type="gene ID" value="TraesCAD_scaffold_062884_01G000100"/>
</dbReference>
<accession>A0A3B6RCA2</accession>
<dbReference type="Gramene" id="TraesPARA_EIv1.0_2270650.1">
    <property type="protein sequence ID" value="TraesPARA_EIv1.0_2270650.1.CDS"/>
    <property type="gene ID" value="TraesPARA_EIv1.0_2270650"/>
</dbReference>
<dbReference type="Gene3D" id="2.40.70.10">
    <property type="entry name" value="Acid Proteases"/>
    <property type="match status" value="2"/>
</dbReference>
<dbReference type="GO" id="GO:0004190">
    <property type="term" value="F:aspartic-type endopeptidase activity"/>
    <property type="evidence" value="ECO:0007669"/>
    <property type="project" value="InterPro"/>
</dbReference>
<proteinExistence type="inferred from homology"/>
<dbReference type="PANTHER" id="PTHR13683:SF896">
    <property type="entry name" value="PEPTIDASE A1 DOMAIN-CONTAINING PROTEIN"/>
    <property type="match status" value="1"/>
</dbReference>
<dbReference type="Gramene" id="TraesSYM7A03G03820290.1">
    <property type="protein sequence ID" value="TraesSYM7A03G03820290.1"/>
    <property type="gene ID" value="TraesSYM7A03G03820290"/>
</dbReference>
<dbReference type="SMR" id="A0A3B6RCA2"/>
<dbReference type="AlphaFoldDB" id="A0A3B6RCA2"/>
<dbReference type="Gramene" id="TraesNOR7A03G03915950.1">
    <property type="protein sequence ID" value="TraesNOR7A03G03915950.1"/>
    <property type="gene ID" value="TraesNOR7A03G03915950"/>
</dbReference>
<dbReference type="Gramene" id="TraesCS7A02G203300.1">
    <property type="protein sequence ID" value="TraesCS7A02G203300.1"/>
    <property type="gene ID" value="TraesCS7A02G203300"/>
</dbReference>
<dbReference type="InterPro" id="IPR033121">
    <property type="entry name" value="PEPTIDASE_A1"/>
</dbReference>